<keyword evidence="2" id="KW-1185">Reference proteome</keyword>
<reference evidence="1 2" key="1">
    <citation type="submission" date="2014-02" db="EMBL/GenBank/DDBJ databases">
        <title>Single nucleus genome sequencing reveals high similarity among nuclei of an endomycorrhizal fungus.</title>
        <authorList>
            <person name="Lin K."/>
            <person name="Geurts R."/>
            <person name="Zhang Z."/>
            <person name="Limpens E."/>
            <person name="Saunders D.G."/>
            <person name="Mu D."/>
            <person name="Pang E."/>
            <person name="Cao H."/>
            <person name="Cha H."/>
            <person name="Lin T."/>
            <person name="Zhou Q."/>
            <person name="Shang Y."/>
            <person name="Li Y."/>
            <person name="Ivanov S."/>
            <person name="Sharma T."/>
            <person name="Velzen R.V."/>
            <person name="Ruijter N.D."/>
            <person name="Aanen D.K."/>
            <person name="Win J."/>
            <person name="Kamoun S."/>
            <person name="Bisseling T."/>
            <person name="Huang S."/>
        </authorList>
    </citation>
    <scope>NUCLEOTIDE SEQUENCE [LARGE SCALE GENOMIC DNA]</scope>
    <source>
        <strain evidence="2">DAOM197198w</strain>
    </source>
</reference>
<evidence type="ECO:0000313" key="2">
    <source>
        <dbReference type="Proteomes" id="UP000022910"/>
    </source>
</evidence>
<dbReference type="STRING" id="1432141.A0A015JRE1"/>
<evidence type="ECO:0008006" key="3">
    <source>
        <dbReference type="Google" id="ProtNLM"/>
    </source>
</evidence>
<dbReference type="AlphaFoldDB" id="A0A015JRE1"/>
<evidence type="ECO:0000313" key="1">
    <source>
        <dbReference type="EMBL" id="EXX57614.1"/>
    </source>
</evidence>
<protein>
    <recommendedName>
        <fullName evidence="3">F-box domain-containing protein</fullName>
    </recommendedName>
</protein>
<dbReference type="Proteomes" id="UP000022910">
    <property type="component" value="Unassembled WGS sequence"/>
</dbReference>
<dbReference type="HOGENOM" id="CLU_028913_1_0_1"/>
<dbReference type="OrthoDB" id="2305901at2759"/>
<sequence length="487" mass="57804">MANLNKDIIYLLFNELQYDKKTLQSCLLVNKTWCEIIIPILWKDPWKYLGKGNDKILLNIIFSNLLKESRDNLNQRFKNSFIISSYQKPLFDYISFCRHLNFIEIKKIINNTINVKSEISNIEKEILKLFINKYTNITHLYIPHKFNHELNLLPGVERCFSELKFLSCNTTVKDEVLNGLTKICKSINELDLFIEVHSNNYEIVKLIETPKKLLKIRLMSDYYSEIDESFYKVLENSLILHSNNVQHFKITKQPITNILSSFINLKRLELDDNFRCMKWKCLEKLSLPFLEILKAKHVPIKVLTNLIENTNESLNEISIDYINHDWINNKKIIQAIYKKCPTLKYLKLVIRCCNISELEKLLIKCQYLDGLYILVDNTLDGYGSEFSDKVIDWNSLFEILAKSSPINLFKFKIYYQISPKSEFIKSFFDKWKGRHPMLLQFIGNQNTCKNYFDLIEKYKAEGIIKKCDDALENTFEDFEWIQKRFKK</sequence>
<dbReference type="EMBL" id="JEMT01027325">
    <property type="protein sequence ID" value="EXX57614.1"/>
    <property type="molecule type" value="Genomic_DNA"/>
</dbReference>
<organism evidence="1 2">
    <name type="scientific">Rhizophagus irregularis (strain DAOM 197198w)</name>
    <name type="common">Glomus intraradices</name>
    <dbReference type="NCBI Taxonomy" id="1432141"/>
    <lineage>
        <taxon>Eukaryota</taxon>
        <taxon>Fungi</taxon>
        <taxon>Fungi incertae sedis</taxon>
        <taxon>Mucoromycota</taxon>
        <taxon>Glomeromycotina</taxon>
        <taxon>Glomeromycetes</taxon>
        <taxon>Glomerales</taxon>
        <taxon>Glomeraceae</taxon>
        <taxon>Rhizophagus</taxon>
    </lineage>
</organism>
<accession>A0A015JRE1</accession>
<dbReference type="Gene3D" id="3.80.10.10">
    <property type="entry name" value="Ribonuclease Inhibitor"/>
    <property type="match status" value="1"/>
</dbReference>
<proteinExistence type="predicted"/>
<dbReference type="SUPFAM" id="SSF52047">
    <property type="entry name" value="RNI-like"/>
    <property type="match status" value="1"/>
</dbReference>
<comment type="caution">
    <text evidence="1">The sequence shown here is derived from an EMBL/GenBank/DDBJ whole genome shotgun (WGS) entry which is preliminary data.</text>
</comment>
<dbReference type="InterPro" id="IPR032675">
    <property type="entry name" value="LRR_dom_sf"/>
</dbReference>
<gene>
    <name evidence="1" type="ORF">RirG_205600</name>
</gene>
<name>A0A015JRE1_RHIIW</name>